<protein>
    <recommendedName>
        <fullName evidence="3">Phage head-tail joining protein</fullName>
    </recommendedName>
</protein>
<keyword evidence="2" id="KW-1185">Reference proteome</keyword>
<name>A0ABX1FXX1_9PSEU</name>
<evidence type="ECO:0000313" key="2">
    <source>
        <dbReference type="Proteomes" id="UP001515943"/>
    </source>
</evidence>
<sequence length="103" mass="11984">MTLVDPLEVDDQYGNPNPALYYGPGAPRRDVRGYMQPATSTEPVETGRQPEITDWRLFTFSPVGSREQVEWRGRTFRIEGEPLMWEPPFGRRRFWVLLVEVEG</sequence>
<gene>
    <name evidence="1" type="ORF">FXN61_47185</name>
</gene>
<proteinExistence type="predicted"/>
<dbReference type="RefSeq" id="WP_167980445.1">
    <property type="nucleotide sequence ID" value="NZ_VSRL01000450.1"/>
</dbReference>
<dbReference type="EMBL" id="VSRL01000450">
    <property type="protein sequence ID" value="NKE63884.1"/>
    <property type="molecule type" value="Genomic_DNA"/>
</dbReference>
<evidence type="ECO:0008006" key="3">
    <source>
        <dbReference type="Google" id="ProtNLM"/>
    </source>
</evidence>
<dbReference type="Proteomes" id="UP001515943">
    <property type="component" value="Unassembled WGS sequence"/>
</dbReference>
<organism evidence="1 2">
    <name type="scientific">Lentzea indica</name>
    <dbReference type="NCBI Taxonomy" id="2604800"/>
    <lineage>
        <taxon>Bacteria</taxon>
        <taxon>Bacillati</taxon>
        <taxon>Actinomycetota</taxon>
        <taxon>Actinomycetes</taxon>
        <taxon>Pseudonocardiales</taxon>
        <taxon>Pseudonocardiaceae</taxon>
        <taxon>Lentzea</taxon>
    </lineage>
</organism>
<comment type="caution">
    <text evidence="1">The sequence shown here is derived from an EMBL/GenBank/DDBJ whole genome shotgun (WGS) entry which is preliminary data.</text>
</comment>
<accession>A0ABX1FXX1</accession>
<evidence type="ECO:0000313" key="1">
    <source>
        <dbReference type="EMBL" id="NKE63884.1"/>
    </source>
</evidence>
<reference evidence="1 2" key="1">
    <citation type="submission" date="2019-08" db="EMBL/GenBank/DDBJ databases">
        <title>Lentzea from Indian Himalayas.</title>
        <authorList>
            <person name="Mandal S."/>
            <person name="Mallick Gupta A."/>
            <person name="Maiti P.K."/>
            <person name="Sarkar J."/>
            <person name="Mandal S."/>
        </authorList>
    </citation>
    <scope>NUCLEOTIDE SEQUENCE [LARGE SCALE GENOMIC DNA]</scope>
    <source>
        <strain evidence="1 2">PSKA42</strain>
    </source>
</reference>